<evidence type="ECO:0000256" key="2">
    <source>
        <dbReference type="SAM" id="Phobius"/>
    </source>
</evidence>
<feature type="region of interest" description="Disordered" evidence="1">
    <location>
        <begin position="1"/>
        <end position="23"/>
    </location>
</feature>
<dbReference type="InParanoid" id="B2WCF8"/>
<keyword evidence="2" id="KW-0472">Membrane</keyword>
<dbReference type="AlphaFoldDB" id="B2WCF8"/>
<dbReference type="HOGENOM" id="CLU_2098079_0_0_1"/>
<gene>
    <name evidence="3" type="ORF">PTRG_07667</name>
</gene>
<name>B2WCF8_PYRTR</name>
<organism evidence="3 4">
    <name type="scientific">Pyrenophora tritici-repentis (strain Pt-1C-BFP)</name>
    <name type="common">Wheat tan spot fungus</name>
    <name type="synonym">Drechslera tritici-repentis</name>
    <dbReference type="NCBI Taxonomy" id="426418"/>
    <lineage>
        <taxon>Eukaryota</taxon>
        <taxon>Fungi</taxon>
        <taxon>Dikarya</taxon>
        <taxon>Ascomycota</taxon>
        <taxon>Pezizomycotina</taxon>
        <taxon>Dothideomycetes</taxon>
        <taxon>Pleosporomycetidae</taxon>
        <taxon>Pleosporales</taxon>
        <taxon>Pleosporineae</taxon>
        <taxon>Pleosporaceae</taxon>
        <taxon>Pyrenophora</taxon>
    </lineage>
</organism>
<keyword evidence="2" id="KW-1133">Transmembrane helix</keyword>
<evidence type="ECO:0000313" key="4">
    <source>
        <dbReference type="Proteomes" id="UP000001471"/>
    </source>
</evidence>
<proteinExistence type="predicted"/>
<feature type="transmembrane region" description="Helical" evidence="2">
    <location>
        <begin position="58"/>
        <end position="82"/>
    </location>
</feature>
<evidence type="ECO:0000313" key="3">
    <source>
        <dbReference type="EMBL" id="EDU50586.1"/>
    </source>
</evidence>
<sequence length="116" mass="12939">MPPPHDRPYPHQLRNRSPFDETPSFHDCPTPIAQLIEPAIQYLGIGPGLCTRDNLFGLGYLVLLAINYGLLLYVICVVLIVFTRLCGWYGGDMLTVRRFEGPKATARVVRQASAPT</sequence>
<accession>B2WCF8</accession>
<dbReference type="EMBL" id="DS231622">
    <property type="protein sequence ID" value="EDU50586.1"/>
    <property type="molecule type" value="Genomic_DNA"/>
</dbReference>
<dbReference type="Proteomes" id="UP000001471">
    <property type="component" value="Unassembled WGS sequence"/>
</dbReference>
<protein>
    <submittedName>
        <fullName evidence="3">Uncharacterized protein</fullName>
    </submittedName>
</protein>
<dbReference type="OrthoDB" id="3664747at2759"/>
<keyword evidence="2" id="KW-0812">Transmembrane</keyword>
<evidence type="ECO:0000256" key="1">
    <source>
        <dbReference type="SAM" id="MobiDB-lite"/>
    </source>
</evidence>
<reference evidence="4" key="1">
    <citation type="journal article" date="2013" name="G3 (Bethesda)">
        <title>Comparative genomics of a plant-pathogenic fungus, Pyrenophora tritici-repentis, reveals transduplication and the impact of repeat elements on pathogenicity and population divergence.</title>
        <authorList>
            <person name="Manning V.A."/>
            <person name="Pandelova I."/>
            <person name="Dhillon B."/>
            <person name="Wilhelm L.J."/>
            <person name="Goodwin S.B."/>
            <person name="Berlin A.M."/>
            <person name="Figueroa M."/>
            <person name="Freitag M."/>
            <person name="Hane J.K."/>
            <person name="Henrissat B."/>
            <person name="Holman W.H."/>
            <person name="Kodira C.D."/>
            <person name="Martin J."/>
            <person name="Oliver R.P."/>
            <person name="Robbertse B."/>
            <person name="Schackwitz W."/>
            <person name="Schwartz D.C."/>
            <person name="Spatafora J.W."/>
            <person name="Turgeon B.G."/>
            <person name="Yandava C."/>
            <person name="Young S."/>
            <person name="Zhou S."/>
            <person name="Zeng Q."/>
            <person name="Grigoriev I.V."/>
            <person name="Ma L.-J."/>
            <person name="Ciuffetti L.M."/>
        </authorList>
    </citation>
    <scope>NUCLEOTIDE SEQUENCE [LARGE SCALE GENOMIC DNA]</scope>
    <source>
        <strain evidence="4">Pt-1C-BFP</strain>
    </source>
</reference>